<evidence type="ECO:0000256" key="5">
    <source>
        <dbReference type="SAM" id="Phobius"/>
    </source>
</evidence>
<feature type="domain" description="ABC-2 type transporter transmembrane" evidence="6">
    <location>
        <begin position="2"/>
        <end position="51"/>
    </location>
</feature>
<dbReference type="Proteomes" id="UP000005237">
    <property type="component" value="Unassembled WGS sequence"/>
</dbReference>
<keyword evidence="2 5" id="KW-0812">Transmembrane</keyword>
<dbReference type="GO" id="GO:0140359">
    <property type="term" value="F:ABC-type transporter activity"/>
    <property type="evidence" value="ECO:0007669"/>
    <property type="project" value="InterPro"/>
</dbReference>
<reference evidence="7" key="2">
    <citation type="submission" date="2022-06" db="UniProtKB">
        <authorList>
            <consortium name="EnsemblMetazoa"/>
        </authorList>
    </citation>
    <scope>IDENTIFICATION</scope>
    <source>
        <strain evidence="7">DF5081</strain>
    </source>
</reference>
<evidence type="ECO:0000256" key="4">
    <source>
        <dbReference type="ARBA" id="ARBA00023136"/>
    </source>
</evidence>
<protein>
    <recommendedName>
        <fullName evidence="6">ABC-2 type transporter transmembrane domain-containing protein</fullName>
    </recommendedName>
</protein>
<keyword evidence="4 5" id="KW-0472">Membrane</keyword>
<organism evidence="7 8">
    <name type="scientific">Caenorhabditis japonica</name>
    <dbReference type="NCBI Taxonomy" id="281687"/>
    <lineage>
        <taxon>Eukaryota</taxon>
        <taxon>Metazoa</taxon>
        <taxon>Ecdysozoa</taxon>
        <taxon>Nematoda</taxon>
        <taxon>Chromadorea</taxon>
        <taxon>Rhabditida</taxon>
        <taxon>Rhabditina</taxon>
        <taxon>Rhabditomorpha</taxon>
        <taxon>Rhabditoidea</taxon>
        <taxon>Rhabditidae</taxon>
        <taxon>Peloderinae</taxon>
        <taxon>Caenorhabditis</taxon>
    </lineage>
</organism>
<reference evidence="8" key="1">
    <citation type="submission" date="2010-08" db="EMBL/GenBank/DDBJ databases">
        <authorList>
            <consortium name="Caenorhabditis japonica Sequencing Consortium"/>
            <person name="Wilson R.K."/>
        </authorList>
    </citation>
    <scope>NUCLEOTIDE SEQUENCE [LARGE SCALE GENOMIC DNA]</scope>
    <source>
        <strain evidence="8">DF5081</strain>
    </source>
</reference>
<dbReference type="EnsemblMetazoa" id="CJA38614.1">
    <property type="protein sequence ID" value="CJA38614.1"/>
    <property type="gene ID" value="WBGene00214461"/>
</dbReference>
<proteinExistence type="predicted"/>
<keyword evidence="3 5" id="KW-1133">Transmembrane helix</keyword>
<feature type="transmembrane region" description="Helical" evidence="5">
    <location>
        <begin position="82"/>
        <end position="102"/>
    </location>
</feature>
<evidence type="ECO:0000256" key="1">
    <source>
        <dbReference type="ARBA" id="ARBA00004141"/>
    </source>
</evidence>
<accession>A0A8R1EK22</accession>
<name>A0A8R1EK22_CAEJA</name>
<dbReference type="InterPro" id="IPR013525">
    <property type="entry name" value="ABC2_TM"/>
</dbReference>
<evidence type="ECO:0000313" key="7">
    <source>
        <dbReference type="EnsemblMetazoa" id="CJA38614.1"/>
    </source>
</evidence>
<dbReference type="GO" id="GO:0016020">
    <property type="term" value="C:membrane"/>
    <property type="evidence" value="ECO:0007669"/>
    <property type="project" value="UniProtKB-SubCell"/>
</dbReference>
<comment type="subcellular location">
    <subcellularLocation>
        <location evidence="1">Membrane</location>
        <topology evidence="1">Multi-pass membrane protein</topology>
    </subcellularLocation>
</comment>
<dbReference type="AlphaFoldDB" id="A0A8R1EK22"/>
<dbReference type="Pfam" id="PF01061">
    <property type="entry name" value="ABC2_membrane"/>
    <property type="match status" value="1"/>
</dbReference>
<sequence>VAIAFAVPASGLFALLSGLYGNLSNFPIYIRWMQWTSWFRYGFEALLVNQWSHVDDSKWSDKYRDIILSKYSFNADNFTFDIIGLSSIVVFFYVAGYVSLFLRIRFSR</sequence>
<evidence type="ECO:0000313" key="8">
    <source>
        <dbReference type="Proteomes" id="UP000005237"/>
    </source>
</evidence>
<keyword evidence="8" id="KW-1185">Reference proteome</keyword>
<evidence type="ECO:0000259" key="6">
    <source>
        <dbReference type="Pfam" id="PF01061"/>
    </source>
</evidence>
<evidence type="ECO:0000256" key="3">
    <source>
        <dbReference type="ARBA" id="ARBA00022989"/>
    </source>
</evidence>
<evidence type="ECO:0000256" key="2">
    <source>
        <dbReference type="ARBA" id="ARBA00022692"/>
    </source>
</evidence>